<evidence type="ECO:0000256" key="2">
    <source>
        <dbReference type="ARBA" id="ARBA00022448"/>
    </source>
</evidence>
<evidence type="ECO:0000313" key="7">
    <source>
        <dbReference type="Proteomes" id="UP000319219"/>
    </source>
</evidence>
<organism evidence="6 7">
    <name type="scientific">Paenibacillus ottowii</name>
    <dbReference type="NCBI Taxonomy" id="2315729"/>
    <lineage>
        <taxon>Bacteria</taxon>
        <taxon>Bacillati</taxon>
        <taxon>Bacillota</taxon>
        <taxon>Bacilli</taxon>
        <taxon>Bacillales</taxon>
        <taxon>Paenibacillaceae</taxon>
        <taxon>Paenibacillus</taxon>
    </lineage>
</organism>
<dbReference type="PROSITE" id="PS50893">
    <property type="entry name" value="ABC_TRANSPORTER_2"/>
    <property type="match status" value="1"/>
</dbReference>
<dbReference type="InterPro" id="IPR003593">
    <property type="entry name" value="AAA+_ATPase"/>
</dbReference>
<reference evidence="6 7" key="1">
    <citation type="submission" date="2019-07" db="EMBL/GenBank/DDBJ databases">
        <title>Paenibacillus ottowii sp. nov. isolated from a fermentation system processing bovine manure.</title>
        <authorList>
            <person name="Velazquez L.F."/>
            <person name="Rajbanshi S."/>
            <person name="Guan S."/>
            <person name="Hinchee M."/>
            <person name="Welsh A."/>
        </authorList>
    </citation>
    <scope>NUCLEOTIDE SEQUENCE [LARGE SCALE GENOMIC DNA]</scope>
    <source>
        <strain evidence="6 7">MS2379</strain>
    </source>
</reference>
<keyword evidence="3" id="KW-0547">Nucleotide-binding</keyword>
<dbReference type="PANTHER" id="PTHR42798">
    <property type="entry name" value="LIPOPROTEIN-RELEASING SYSTEM ATP-BINDING PROTEIN LOLD"/>
    <property type="match status" value="1"/>
</dbReference>
<dbReference type="InterPro" id="IPR003439">
    <property type="entry name" value="ABC_transporter-like_ATP-bd"/>
</dbReference>
<keyword evidence="4 6" id="KW-0067">ATP-binding</keyword>
<dbReference type="Gene3D" id="3.40.50.300">
    <property type="entry name" value="P-loop containing nucleotide triphosphate hydrolases"/>
    <property type="match status" value="1"/>
</dbReference>
<comment type="caution">
    <text evidence="6">The sequence shown here is derived from an EMBL/GenBank/DDBJ whole genome shotgun (WGS) entry which is preliminary data.</text>
</comment>
<evidence type="ECO:0000313" key="6">
    <source>
        <dbReference type="EMBL" id="TQR97038.1"/>
    </source>
</evidence>
<evidence type="ECO:0000256" key="4">
    <source>
        <dbReference type="ARBA" id="ARBA00022840"/>
    </source>
</evidence>
<proteinExistence type="inferred from homology"/>
<dbReference type="Pfam" id="PF00005">
    <property type="entry name" value="ABC_tran"/>
    <property type="match status" value="1"/>
</dbReference>
<dbReference type="SMART" id="SM00382">
    <property type="entry name" value="AAA"/>
    <property type="match status" value="1"/>
</dbReference>
<dbReference type="EMBL" id="VIJZ01000009">
    <property type="protein sequence ID" value="TQR97038.1"/>
    <property type="molecule type" value="Genomic_DNA"/>
</dbReference>
<comment type="similarity">
    <text evidence="1">Belongs to the ABC transporter superfamily.</text>
</comment>
<dbReference type="RefSeq" id="WP_142613989.1">
    <property type="nucleotide sequence ID" value="NZ_VIJZ01000009.1"/>
</dbReference>
<dbReference type="GO" id="GO:0005524">
    <property type="term" value="F:ATP binding"/>
    <property type="evidence" value="ECO:0007669"/>
    <property type="project" value="UniProtKB-KW"/>
</dbReference>
<name>A0ABY3B0V2_9BACL</name>
<dbReference type="InterPro" id="IPR017911">
    <property type="entry name" value="MacB-like_ATP-bd"/>
</dbReference>
<dbReference type="InterPro" id="IPR017871">
    <property type="entry name" value="ABC_transporter-like_CS"/>
</dbReference>
<dbReference type="PROSITE" id="PS00211">
    <property type="entry name" value="ABC_TRANSPORTER_1"/>
    <property type="match status" value="1"/>
</dbReference>
<sequence length="225" mass="24455">MKILETRGLRKTYGNGDTSVHALDGVNLEVESGEFVAIVGTSGSGKSTLLHMLGGLDRPTSGNVTVDGKDIYSLKNEELTIFRRRKIGFVFQNYNLVPVLNVYENIVLPIELDGKESDKAYLTQITNTLGLENKLYNLPGNLSGGQQQRVAIARALAAKPAIILADEPTGNLDSKTSLDVIGLIKVSNQQFAQTMVMITHNEEIAQMADRIIRIEDGKIVGGATR</sequence>
<evidence type="ECO:0000259" key="5">
    <source>
        <dbReference type="PROSITE" id="PS50893"/>
    </source>
</evidence>
<gene>
    <name evidence="6" type="ORF">FKV70_20145</name>
</gene>
<dbReference type="Proteomes" id="UP000319219">
    <property type="component" value="Unassembled WGS sequence"/>
</dbReference>
<dbReference type="InterPro" id="IPR027417">
    <property type="entry name" value="P-loop_NTPase"/>
</dbReference>
<evidence type="ECO:0000256" key="3">
    <source>
        <dbReference type="ARBA" id="ARBA00022741"/>
    </source>
</evidence>
<keyword evidence="7" id="KW-1185">Reference proteome</keyword>
<keyword evidence="2" id="KW-0813">Transport</keyword>
<dbReference type="SUPFAM" id="SSF52540">
    <property type="entry name" value="P-loop containing nucleoside triphosphate hydrolases"/>
    <property type="match status" value="1"/>
</dbReference>
<dbReference type="CDD" id="cd03255">
    <property type="entry name" value="ABC_MJ0796_LolCDE_FtsE"/>
    <property type="match status" value="1"/>
</dbReference>
<protein>
    <submittedName>
        <fullName evidence="6">ABC transporter ATP-binding protein</fullName>
    </submittedName>
</protein>
<feature type="domain" description="ABC transporter" evidence="5">
    <location>
        <begin position="4"/>
        <end position="225"/>
    </location>
</feature>
<accession>A0ABY3B0V2</accession>
<dbReference type="PANTHER" id="PTHR42798:SF6">
    <property type="entry name" value="CELL DIVISION ATP-BINDING PROTEIN FTSE"/>
    <property type="match status" value="1"/>
</dbReference>
<evidence type="ECO:0000256" key="1">
    <source>
        <dbReference type="ARBA" id="ARBA00005417"/>
    </source>
</evidence>